<evidence type="ECO:0000313" key="3">
    <source>
        <dbReference type="EMBL" id="CAF1463781.1"/>
    </source>
</evidence>
<keyword evidence="2" id="KW-1133">Transmembrane helix</keyword>
<dbReference type="InterPro" id="IPR013517">
    <property type="entry name" value="FG-GAP"/>
</dbReference>
<keyword evidence="2" id="KW-0812">Transmembrane</keyword>
<organism evidence="3 4">
    <name type="scientific">Adineta ricciae</name>
    <name type="common">Rotifer</name>
    <dbReference type="NCBI Taxonomy" id="249248"/>
    <lineage>
        <taxon>Eukaryota</taxon>
        <taxon>Metazoa</taxon>
        <taxon>Spiralia</taxon>
        <taxon>Gnathifera</taxon>
        <taxon>Rotifera</taxon>
        <taxon>Eurotatoria</taxon>
        <taxon>Bdelloidea</taxon>
        <taxon>Adinetida</taxon>
        <taxon>Adinetidae</taxon>
        <taxon>Adineta</taxon>
    </lineage>
</organism>
<gene>
    <name evidence="3" type="ORF">EDS130_LOCUS40332</name>
</gene>
<dbReference type="Proteomes" id="UP000663852">
    <property type="component" value="Unassembled WGS sequence"/>
</dbReference>
<dbReference type="Gene3D" id="2.30.30.100">
    <property type="match status" value="1"/>
</dbReference>
<protein>
    <submittedName>
        <fullName evidence="3">Uncharacterized protein</fullName>
    </submittedName>
</protein>
<evidence type="ECO:0000256" key="1">
    <source>
        <dbReference type="ARBA" id="ARBA00022729"/>
    </source>
</evidence>
<sequence length="1608" mass="176098">MTKKHKSISSSKALLIFSIVFTCITVTIAVLTVYFTVPKPNHTCQMTFRQTIKSSIVHSSHPKSIALADLNNDEQIDIVVANPGTNTIGVFLAFDNETFASQQTYSTGISSHPQSVLLNHFNHDQYLDIAVANYGTNSIGVFFACVNETFQNQISISTKAFRPWFLVADDFNKDNYTDLIILFPSTDNLGIFMGKKNGLFEDLELYSTGYDSHPYSLTLGDLNRDSYVDMVVVTNGTNNVEIFYNDGSGKFQNAILYSTGRSSNATSVVVGDLNNDQYLDIIVANYNHQNIGIFLNLGNGMFAQQMTHKLATNSFPQFVNVGYFNQDNDLDVVVVDSLNSQIHILLGHGNGSLSASIVYDLISKSNPLFIAVYDFDRDNRSDLVVANSDGNNILMLNGFSSEPSARQTTYLIDESARPSSLVVYDFNRDNQLDIVVNNFGGNSIVIFYGTDAGSFVQGDSYSTGENSSPRQITTGDFNNDNRMDILIACPGSGNVGVFLGQENGTFAPMVPYWIGNGSSPWFVTTHDLNNDTYIDLVASNKGVKTITIWFGLGNGSFTNMTTYSTGNHSIPKAIVVADVNNDNHLDLIFANQISDRPGVFLGYSNGSFELITTFVTEIDEDGFMLVLADFNRDNYLDCAISYINSAIIGIFFGFGNGTFRDRVIYSTTAIGQPYYITTTDFNQDNYLDIAVAIFSASEVIIYFGDGQGDFKIGRRYSTDYGSNLYALAVVDLNSDNQLEMVATYWGTGYVGVLTPYNAARFSNQSTYSTGSAPYPYSLAMADFNNDNQLDVVVANSGTDDLTILFGSSNNDTFRDAITYLMGSDSNPQYVITGDVNKDNHSDIVVLNSKSNTLNLIYGYGNGSFADQMVYSTGDDSRPFSLVMNDINNDGRNDFIVANEMANTIDMFLGFDYTTFEKANSYSIENSTDPTSIAVNDFNNDNQSDMAIVFPTNCTLVILLGQGNGSFVISTIYSTGENSNPIMVLADNVNDDNPIDLIVANRDSDDVIVFLGHSNGTFLPMITSPIGKHSTPCGIALADFNADGIQDIVSANYGTNSISILIGFANGSFSLIYTYATGDFSGPKAVATGDLNNDGLIDIVVAHYDANTIGIFLANGKASFVTQIVYTVCYECWPNWVTINDFNKDNKSDIAVATFNNEYISVYLGYGNSSFANAMQYSTGDGSAPIYHTIGDFNQDGALDIVVANSGIDNIVVLFGFSDGTFLLGKAYSTGTGSIPRAIGIADFNHDQRLDIVVGNYQSGDIRIFLGGGHEPFAGMRKLNTGDESRPHFLAVEDLNRDGWVDIVVANYGTDNIGIFFGSGHGSFNTMITYPTGTNSGPFLVAIGDFNNDNQLDMVVTNSFVNTIGIFQGNVNGTFLLTSTYFTGDRASPHTVIVNDLNNDHQLDIIVANSGTSNIFILYGFGNGTFANEMLFPLGYQYLPYSIVINDLNKDGWMDMVIACYQTNNIETLVKMFEALLQSDLTCFYDKMRLNQLQSYISTVISINVTSLNTTLLIRFSEKSTVADIINELMVEKWITSILYEKYYNECGPTKCSYTYVTKNSIIYIVTTSVASIGGLITILKLTLLEIVSFIAFCIHKWSARRAVVVPMT</sequence>
<dbReference type="Pfam" id="PF13517">
    <property type="entry name" value="FG-GAP_3"/>
    <property type="match status" value="10"/>
</dbReference>
<proteinExistence type="predicted"/>
<comment type="caution">
    <text evidence="3">The sequence shown here is derived from an EMBL/GenBank/DDBJ whole genome shotgun (WGS) entry which is preliminary data.</text>
</comment>
<dbReference type="OrthoDB" id="10022113at2759"/>
<dbReference type="PANTHER" id="PTHR46580">
    <property type="entry name" value="SENSOR KINASE-RELATED"/>
    <property type="match status" value="1"/>
</dbReference>
<dbReference type="SUPFAM" id="SSF69318">
    <property type="entry name" value="Integrin alpha N-terminal domain"/>
    <property type="match status" value="4"/>
</dbReference>
<dbReference type="EMBL" id="CAJNOJ010000483">
    <property type="protein sequence ID" value="CAF1463781.1"/>
    <property type="molecule type" value="Genomic_DNA"/>
</dbReference>
<keyword evidence="2" id="KW-0472">Membrane</keyword>
<dbReference type="PANTHER" id="PTHR46580:SF4">
    <property type="entry name" value="ATP_GTP-BINDING PROTEIN"/>
    <property type="match status" value="1"/>
</dbReference>
<evidence type="ECO:0000256" key="2">
    <source>
        <dbReference type="SAM" id="Phobius"/>
    </source>
</evidence>
<name>A0A815QIN3_ADIRI</name>
<dbReference type="Gene3D" id="2.130.10.130">
    <property type="entry name" value="Integrin alpha, N-terminal"/>
    <property type="match status" value="8"/>
</dbReference>
<dbReference type="InterPro" id="IPR028994">
    <property type="entry name" value="Integrin_alpha_N"/>
</dbReference>
<feature type="transmembrane region" description="Helical" evidence="2">
    <location>
        <begin position="12"/>
        <end position="37"/>
    </location>
</feature>
<feature type="transmembrane region" description="Helical" evidence="2">
    <location>
        <begin position="1561"/>
        <end position="1594"/>
    </location>
</feature>
<reference evidence="3" key="1">
    <citation type="submission" date="2021-02" db="EMBL/GenBank/DDBJ databases">
        <authorList>
            <person name="Nowell W R."/>
        </authorList>
    </citation>
    <scope>NUCLEOTIDE SEQUENCE</scope>
</reference>
<accession>A0A815QIN3</accession>
<evidence type="ECO:0000313" key="4">
    <source>
        <dbReference type="Proteomes" id="UP000663852"/>
    </source>
</evidence>
<keyword evidence="1" id="KW-0732">Signal</keyword>